<proteinExistence type="predicted"/>
<dbReference type="Gene3D" id="3.40.50.300">
    <property type="entry name" value="P-loop containing nucleotide triphosphate hydrolases"/>
    <property type="match status" value="1"/>
</dbReference>
<sequence>MTSIIGNEAAQATFLASARSGSMPHAWLFAGPAGVGKASFAREAAIRMLVNAADPSVPIDGGAPLPDHPIASQIAAGSHPDFRVLRRLPKDPEKPDQNVARSIPIAQIRALQPMFATRPSHSSRRVVIIDAIDDCERSAANALLKNLEEPPAGTIFVLISHAPGRLLPTIRSRCRLLRFDPVADEAIATILRRALPDASAGEIDALVRAGQGSPGRALAFAGLDLAVLEREMEALAQGGDPTNAIRAKLGTTLGAKSAQPRYEAFLERAPSFIAERARGRSGQRLREALDAYAAARDLSAAATRLSLDANATAFEMGGLIARLADMPARAH</sequence>
<protein>
    <submittedName>
        <fullName evidence="1">DNA polymerase III subunit delta</fullName>
    </submittedName>
</protein>
<dbReference type="PANTHER" id="PTHR11669">
    <property type="entry name" value="REPLICATION FACTOR C / DNA POLYMERASE III GAMMA-TAU SUBUNIT"/>
    <property type="match status" value="1"/>
</dbReference>
<dbReference type="InterPro" id="IPR027417">
    <property type="entry name" value="P-loop_NTPase"/>
</dbReference>
<accession>A0A8T4IH91</accession>
<dbReference type="SUPFAM" id="SSF52540">
    <property type="entry name" value="P-loop containing nucleoside triphosphate hydrolases"/>
    <property type="match status" value="1"/>
</dbReference>
<keyword evidence="2" id="KW-1185">Reference proteome</keyword>
<name>A0A8T4IH91_9SPHN</name>
<dbReference type="Pfam" id="PF13177">
    <property type="entry name" value="DNA_pol3_delta2"/>
    <property type="match status" value="1"/>
</dbReference>
<reference evidence="1" key="1">
    <citation type="submission" date="2021-04" db="EMBL/GenBank/DDBJ databases">
        <title>Ouciella asimina sp. nov., isolated from the surface seawater in the hydrothermal field of Okinawa Trough.</title>
        <authorList>
            <person name="Shuang W."/>
        </authorList>
    </citation>
    <scope>NUCLEOTIDE SEQUENCE</scope>
    <source>
        <strain evidence="1">LXI357</strain>
    </source>
</reference>
<dbReference type="RefSeq" id="WP_284052857.1">
    <property type="nucleotide sequence ID" value="NZ_JAGRQC010000001.1"/>
</dbReference>
<evidence type="ECO:0000313" key="2">
    <source>
        <dbReference type="Proteomes" id="UP000676996"/>
    </source>
</evidence>
<dbReference type="GO" id="GO:0009360">
    <property type="term" value="C:DNA polymerase III complex"/>
    <property type="evidence" value="ECO:0007669"/>
    <property type="project" value="TreeGrafter"/>
</dbReference>
<comment type="caution">
    <text evidence="1">The sequence shown here is derived from an EMBL/GenBank/DDBJ whole genome shotgun (WGS) entry which is preliminary data.</text>
</comment>
<dbReference type="InterPro" id="IPR050238">
    <property type="entry name" value="DNA_Rep/Repair_Clamp_Loader"/>
</dbReference>
<dbReference type="EMBL" id="JAGRQC010000001">
    <property type="protein sequence ID" value="MBR0551586.1"/>
    <property type="molecule type" value="Genomic_DNA"/>
</dbReference>
<organism evidence="1 2">
    <name type="scientific">Stakelama marina</name>
    <dbReference type="NCBI Taxonomy" id="2826939"/>
    <lineage>
        <taxon>Bacteria</taxon>
        <taxon>Pseudomonadati</taxon>
        <taxon>Pseudomonadota</taxon>
        <taxon>Alphaproteobacteria</taxon>
        <taxon>Sphingomonadales</taxon>
        <taxon>Sphingomonadaceae</taxon>
        <taxon>Stakelama</taxon>
    </lineage>
</organism>
<evidence type="ECO:0000313" key="1">
    <source>
        <dbReference type="EMBL" id="MBR0551586.1"/>
    </source>
</evidence>
<gene>
    <name evidence="1" type="ORF">J7S20_03595</name>
</gene>
<dbReference type="Proteomes" id="UP000676996">
    <property type="component" value="Unassembled WGS sequence"/>
</dbReference>
<dbReference type="PANTHER" id="PTHR11669:SF8">
    <property type="entry name" value="DNA POLYMERASE III SUBUNIT DELTA"/>
    <property type="match status" value="1"/>
</dbReference>
<dbReference type="AlphaFoldDB" id="A0A8T4IH91"/>
<dbReference type="GO" id="GO:0006261">
    <property type="term" value="P:DNA-templated DNA replication"/>
    <property type="evidence" value="ECO:0007669"/>
    <property type="project" value="TreeGrafter"/>
</dbReference>